<dbReference type="GO" id="GO:0003677">
    <property type="term" value="F:DNA binding"/>
    <property type="evidence" value="ECO:0007669"/>
    <property type="project" value="UniProtKB-KW"/>
</dbReference>
<dbReference type="SMART" id="SM00448">
    <property type="entry name" value="REC"/>
    <property type="match status" value="1"/>
</dbReference>
<dbReference type="PANTHER" id="PTHR45526">
    <property type="entry name" value="TRANSCRIPTIONAL REGULATORY PROTEIN DPIA"/>
    <property type="match status" value="1"/>
</dbReference>
<evidence type="ECO:0000256" key="8">
    <source>
        <dbReference type="ARBA" id="ARBA00023163"/>
    </source>
</evidence>
<name>A0A644W8V4_9ZZZZ</name>
<comment type="caution">
    <text evidence="10">The sequence shown here is derived from an EMBL/GenBank/DDBJ whole genome shotgun (WGS) entry which is preliminary data.</text>
</comment>
<organism evidence="10">
    <name type="scientific">bioreactor metagenome</name>
    <dbReference type="NCBI Taxonomy" id="1076179"/>
    <lineage>
        <taxon>unclassified sequences</taxon>
        <taxon>metagenomes</taxon>
        <taxon>ecological metagenomes</taxon>
    </lineage>
</organism>
<evidence type="ECO:0000313" key="10">
    <source>
        <dbReference type="EMBL" id="MPM00226.1"/>
    </source>
</evidence>
<keyword evidence="8" id="KW-0804">Transcription</keyword>
<evidence type="ECO:0000256" key="5">
    <source>
        <dbReference type="ARBA" id="ARBA00023015"/>
    </source>
</evidence>
<keyword evidence="5" id="KW-0805">Transcription regulation</keyword>
<reference evidence="10" key="1">
    <citation type="submission" date="2019-08" db="EMBL/GenBank/DDBJ databases">
        <authorList>
            <person name="Kucharzyk K."/>
            <person name="Murdoch R.W."/>
            <person name="Higgins S."/>
            <person name="Loffler F."/>
        </authorList>
    </citation>
    <scope>NUCLEOTIDE SEQUENCE</scope>
</reference>
<dbReference type="Pfam" id="PF00072">
    <property type="entry name" value="Response_reg"/>
    <property type="match status" value="1"/>
</dbReference>
<dbReference type="GO" id="GO:0005737">
    <property type="term" value="C:cytoplasm"/>
    <property type="evidence" value="ECO:0007669"/>
    <property type="project" value="UniProtKB-SubCell"/>
</dbReference>
<evidence type="ECO:0000259" key="9">
    <source>
        <dbReference type="PROSITE" id="PS50110"/>
    </source>
</evidence>
<dbReference type="PIRSF" id="PIRSF006171">
    <property type="entry name" value="RR_citrat_malat"/>
    <property type="match status" value="1"/>
</dbReference>
<evidence type="ECO:0000256" key="4">
    <source>
        <dbReference type="ARBA" id="ARBA00023012"/>
    </source>
</evidence>
<dbReference type="InterPro" id="IPR011006">
    <property type="entry name" value="CheY-like_superfamily"/>
</dbReference>
<evidence type="ECO:0000256" key="2">
    <source>
        <dbReference type="ARBA" id="ARBA00022490"/>
    </source>
</evidence>
<dbReference type="InterPro" id="IPR051271">
    <property type="entry name" value="2C-system_Tx_regulators"/>
</dbReference>
<evidence type="ECO:0000256" key="7">
    <source>
        <dbReference type="ARBA" id="ARBA00023159"/>
    </source>
</evidence>
<evidence type="ECO:0000256" key="1">
    <source>
        <dbReference type="ARBA" id="ARBA00004496"/>
    </source>
</evidence>
<dbReference type="InterPro" id="IPR024187">
    <property type="entry name" value="Sig_transdc_resp-reg_cit/mal"/>
</dbReference>
<keyword evidence="4" id="KW-0902">Two-component regulatory system</keyword>
<protein>
    <submittedName>
        <fullName evidence="10">Transcriptional regulatory protein CitT</fullName>
    </submittedName>
</protein>
<keyword evidence="2" id="KW-0963">Cytoplasm</keyword>
<proteinExistence type="predicted"/>
<evidence type="ECO:0000256" key="3">
    <source>
        <dbReference type="ARBA" id="ARBA00022553"/>
    </source>
</evidence>
<keyword evidence="7" id="KW-0010">Activator</keyword>
<comment type="subcellular location">
    <subcellularLocation>
        <location evidence="1">Cytoplasm</location>
    </subcellularLocation>
</comment>
<sequence>MVDVQLPVRVLIAEDDPMVCSLHVQAVRQLTGFTVAGTVGDGYELLEFFQRNSADLIVMDIFMPRLSGLEALKRLRSRGNTSDVILVSAGKKTDLVSRARTLGAFDYMIKPYSLQRFRASLENYLEHRMRLRDVREETTQEEVDAFFEIGHRPLGQPEDDETLPKGFQKETLALVEGILGESGSPTALEIGEKLSISRSTARRYLEYLAKKNRAEISFEYRTSGRPLKRYTAMGKK</sequence>
<dbReference type="PANTHER" id="PTHR45526:SF1">
    <property type="entry name" value="TRANSCRIPTIONAL REGULATORY PROTEIN DCUR-RELATED"/>
    <property type="match status" value="1"/>
</dbReference>
<gene>
    <name evidence="10" type="primary">citT_2</name>
    <name evidence="10" type="ORF">SDC9_46449</name>
</gene>
<dbReference type="PROSITE" id="PS50110">
    <property type="entry name" value="RESPONSE_REGULATORY"/>
    <property type="match status" value="1"/>
</dbReference>
<dbReference type="GO" id="GO:0003700">
    <property type="term" value="F:DNA-binding transcription factor activity"/>
    <property type="evidence" value="ECO:0007669"/>
    <property type="project" value="InterPro"/>
</dbReference>
<dbReference type="SUPFAM" id="SSF52172">
    <property type="entry name" value="CheY-like"/>
    <property type="match status" value="1"/>
</dbReference>
<feature type="domain" description="Response regulatory" evidence="9">
    <location>
        <begin position="9"/>
        <end position="125"/>
    </location>
</feature>
<dbReference type="GO" id="GO:0000156">
    <property type="term" value="F:phosphorelay response regulator activity"/>
    <property type="evidence" value="ECO:0007669"/>
    <property type="project" value="TreeGrafter"/>
</dbReference>
<dbReference type="EMBL" id="VSSQ01000716">
    <property type="protein sequence ID" value="MPM00226.1"/>
    <property type="molecule type" value="Genomic_DNA"/>
</dbReference>
<evidence type="ECO:0000256" key="6">
    <source>
        <dbReference type="ARBA" id="ARBA00023125"/>
    </source>
</evidence>
<dbReference type="Gene3D" id="3.40.50.2300">
    <property type="match status" value="1"/>
</dbReference>
<dbReference type="InterPro" id="IPR001789">
    <property type="entry name" value="Sig_transdc_resp-reg_receiver"/>
</dbReference>
<keyword evidence="6" id="KW-0238">DNA-binding</keyword>
<dbReference type="AlphaFoldDB" id="A0A644W8V4"/>
<keyword evidence="3" id="KW-0597">Phosphoprotein</keyword>
<accession>A0A644W8V4</accession>